<dbReference type="RefSeq" id="WP_160496387.1">
    <property type="nucleotide sequence ID" value="NZ_WUBI01000001.1"/>
</dbReference>
<evidence type="ECO:0000256" key="1">
    <source>
        <dbReference type="SAM" id="Phobius"/>
    </source>
</evidence>
<feature type="domain" description="VanZ-like" evidence="2">
    <location>
        <begin position="14"/>
        <end position="137"/>
    </location>
</feature>
<dbReference type="InterPro" id="IPR006976">
    <property type="entry name" value="VanZ-like"/>
</dbReference>
<feature type="transmembrane region" description="Helical" evidence="1">
    <location>
        <begin position="148"/>
        <end position="166"/>
    </location>
</feature>
<dbReference type="AlphaFoldDB" id="A0A7X3LFA0"/>
<reference evidence="3 4" key="1">
    <citation type="submission" date="2019-12" db="EMBL/GenBank/DDBJ databases">
        <title>Paenibacillus sp. nov., an endophytic bacterium isolated from the stem of Dendrobium.</title>
        <authorList>
            <person name="Zhao R."/>
        </authorList>
    </citation>
    <scope>NUCLEOTIDE SEQUENCE [LARGE SCALE GENOMIC DNA]</scope>
    <source>
        <strain evidence="3 4">HJL G12</strain>
    </source>
</reference>
<dbReference type="Proteomes" id="UP000460318">
    <property type="component" value="Unassembled WGS sequence"/>
</dbReference>
<gene>
    <name evidence="3" type="ORF">GRF59_04180</name>
</gene>
<proteinExistence type="predicted"/>
<feature type="transmembrane region" description="Helical" evidence="1">
    <location>
        <begin position="66"/>
        <end position="86"/>
    </location>
</feature>
<feature type="transmembrane region" description="Helical" evidence="1">
    <location>
        <begin position="93"/>
        <end position="115"/>
    </location>
</feature>
<keyword evidence="1" id="KW-1133">Transmembrane helix</keyword>
<keyword evidence="1" id="KW-0812">Transmembrane</keyword>
<evidence type="ECO:0000259" key="2">
    <source>
        <dbReference type="Pfam" id="PF04892"/>
    </source>
</evidence>
<accession>A0A7X3LFA0</accession>
<keyword evidence="1" id="KW-0472">Membrane</keyword>
<evidence type="ECO:0000313" key="4">
    <source>
        <dbReference type="Proteomes" id="UP000460318"/>
    </source>
</evidence>
<organism evidence="3 4">
    <name type="scientific">Paenibacillus dendrobii</name>
    <dbReference type="NCBI Taxonomy" id="2691084"/>
    <lineage>
        <taxon>Bacteria</taxon>
        <taxon>Bacillati</taxon>
        <taxon>Bacillota</taxon>
        <taxon>Bacilli</taxon>
        <taxon>Bacillales</taxon>
        <taxon>Paenibacillaceae</taxon>
        <taxon>Paenibacillus</taxon>
    </lineage>
</organism>
<feature type="transmembrane region" description="Helical" evidence="1">
    <location>
        <begin position="7"/>
        <end position="28"/>
    </location>
</feature>
<name>A0A7X3LFA0_9BACL</name>
<comment type="caution">
    <text evidence="3">The sequence shown here is derived from an EMBL/GenBank/DDBJ whole genome shotgun (WGS) entry which is preliminary data.</text>
</comment>
<evidence type="ECO:0000313" key="3">
    <source>
        <dbReference type="EMBL" id="MWV42817.1"/>
    </source>
</evidence>
<keyword evidence="4" id="KW-1185">Reference proteome</keyword>
<dbReference type="EMBL" id="WUBI01000001">
    <property type="protein sequence ID" value="MWV42817.1"/>
    <property type="molecule type" value="Genomic_DNA"/>
</dbReference>
<sequence length="315" mass="35639">MDAKQRKWIMIATLLYSVLILYFMFLGFGRIGASHDVDNYTFITIPDEFLKFPKMYDFRHLTLMDWVGLGNLAAFMPFGIMIPLLYGTRFFKFISIFFLSILVLETLQMLTYLGSFDINDAIQNSIGAAAGFAAYKIGFRSNKIFKNLMTTGASAVILAVGVLGLSEMADKAFFNKIESPAQGLNEMEERNGNTSVGTELHDFTIGGEKVVPHINVYTSQGKDFEKYTYALGNKETMISGYYGTKNPKDPKAGATLSWDGNEISLSEVCRPMDNEDNQPCSFEFPLNRVKELTITIEPDAMLWDVTVKRMKYWWN</sequence>
<dbReference type="Pfam" id="PF04892">
    <property type="entry name" value="VanZ"/>
    <property type="match status" value="1"/>
</dbReference>
<protein>
    <submittedName>
        <fullName evidence="3">VanZ family protein</fullName>
    </submittedName>
</protein>